<dbReference type="InterPro" id="IPR011989">
    <property type="entry name" value="ARM-like"/>
</dbReference>
<dbReference type="Proteomes" id="UP000287033">
    <property type="component" value="Unassembled WGS sequence"/>
</dbReference>
<dbReference type="SMART" id="SM00185">
    <property type="entry name" value="ARM"/>
    <property type="match status" value="2"/>
</dbReference>
<gene>
    <name evidence="3" type="ORF">chiPu_0031015</name>
</gene>
<dbReference type="InterPro" id="IPR016024">
    <property type="entry name" value="ARM-type_fold"/>
</dbReference>
<evidence type="ECO:0000256" key="2">
    <source>
        <dbReference type="PROSITE-ProRule" id="PRU00259"/>
    </source>
</evidence>
<dbReference type="Gene3D" id="1.25.10.10">
    <property type="entry name" value="Leucine-rich Repeat Variant"/>
    <property type="match status" value="1"/>
</dbReference>
<dbReference type="GO" id="GO:0005911">
    <property type="term" value="C:cell-cell junction"/>
    <property type="evidence" value="ECO:0007669"/>
    <property type="project" value="UniProtKB-ARBA"/>
</dbReference>
<feature type="non-terminal residue" evidence="3">
    <location>
        <position position="151"/>
    </location>
</feature>
<dbReference type="OrthoDB" id="195736at2759"/>
<evidence type="ECO:0000313" key="3">
    <source>
        <dbReference type="EMBL" id="GCC46537.1"/>
    </source>
</evidence>
<dbReference type="EMBL" id="BEZZ01198823">
    <property type="protein sequence ID" value="GCC46537.1"/>
    <property type="molecule type" value="Genomic_DNA"/>
</dbReference>
<dbReference type="PANTHER" id="PTHR45976">
    <property type="entry name" value="ARMADILLO SEGMENT POLARITY PROTEIN"/>
    <property type="match status" value="1"/>
</dbReference>
<evidence type="ECO:0000256" key="1">
    <source>
        <dbReference type="ARBA" id="ARBA00005462"/>
    </source>
</evidence>
<organism evidence="3 4">
    <name type="scientific">Chiloscyllium punctatum</name>
    <name type="common">Brownbanded bambooshark</name>
    <name type="synonym">Hemiscyllium punctatum</name>
    <dbReference type="NCBI Taxonomy" id="137246"/>
    <lineage>
        <taxon>Eukaryota</taxon>
        <taxon>Metazoa</taxon>
        <taxon>Chordata</taxon>
        <taxon>Craniata</taxon>
        <taxon>Vertebrata</taxon>
        <taxon>Chondrichthyes</taxon>
        <taxon>Elasmobranchii</taxon>
        <taxon>Galeomorphii</taxon>
        <taxon>Galeoidea</taxon>
        <taxon>Orectolobiformes</taxon>
        <taxon>Hemiscylliidae</taxon>
        <taxon>Chiloscyllium</taxon>
    </lineage>
</organism>
<reference evidence="3 4" key="1">
    <citation type="journal article" date="2018" name="Nat. Ecol. Evol.">
        <title>Shark genomes provide insights into elasmobranch evolution and the origin of vertebrates.</title>
        <authorList>
            <person name="Hara Y"/>
            <person name="Yamaguchi K"/>
            <person name="Onimaru K"/>
            <person name="Kadota M"/>
            <person name="Koyanagi M"/>
            <person name="Keeley SD"/>
            <person name="Tatsumi K"/>
            <person name="Tanaka K"/>
            <person name="Motone F"/>
            <person name="Kageyama Y"/>
            <person name="Nozu R"/>
            <person name="Adachi N"/>
            <person name="Nishimura O"/>
            <person name="Nakagawa R"/>
            <person name="Tanegashima C"/>
            <person name="Kiyatake I"/>
            <person name="Matsumoto R"/>
            <person name="Murakumo K"/>
            <person name="Nishida K"/>
            <person name="Terakita A"/>
            <person name="Kuratani S"/>
            <person name="Sato K"/>
            <person name="Hyodo S Kuraku.S."/>
        </authorList>
    </citation>
    <scope>NUCLEOTIDE SEQUENCE [LARGE SCALE GENOMIC DNA]</scope>
</reference>
<dbReference type="GO" id="GO:0007155">
    <property type="term" value="P:cell adhesion"/>
    <property type="evidence" value="ECO:0007669"/>
    <property type="project" value="InterPro"/>
</dbReference>
<dbReference type="InterPro" id="IPR013284">
    <property type="entry name" value="Beta-catenin"/>
</dbReference>
<dbReference type="PROSITE" id="PS50176">
    <property type="entry name" value="ARM_REPEAT"/>
    <property type="match status" value="1"/>
</dbReference>
<protein>
    <submittedName>
        <fullName evidence="3">Uncharacterized protein</fullName>
    </submittedName>
</protein>
<accession>A0A401TV80</accession>
<feature type="repeat" description="ARM" evidence="2">
    <location>
        <begin position="34"/>
        <end position="76"/>
    </location>
</feature>
<comment type="caution">
    <text evidence="3">The sequence shown here is derived from an EMBL/GenBank/DDBJ whole genome shotgun (WGS) entry which is preliminary data.</text>
</comment>
<proteinExistence type="inferred from homology"/>
<dbReference type="SUPFAM" id="SSF48371">
    <property type="entry name" value="ARM repeat"/>
    <property type="match status" value="1"/>
</dbReference>
<dbReference type="STRING" id="137246.A0A401TV80"/>
<keyword evidence="4" id="KW-1185">Reference proteome</keyword>
<sequence length="151" mass="16883">MDGVRMDEIVEGCTGVLHILARDPSNRAEITRLNTILLFVQLLYSPVENIQCVAAGVLCELAQDRDAAEELDREGATAPLTEMLHVMNEGIATYAAAVLFRISEDKPQDYRKRLSVELTSTLFRNDPEAWDAAERLMVADSYHDLFLLGLM</sequence>
<dbReference type="Pfam" id="PF00514">
    <property type="entry name" value="Arm"/>
    <property type="match status" value="1"/>
</dbReference>
<comment type="similarity">
    <text evidence="1">Belongs to the beta-catenin family.</text>
</comment>
<dbReference type="InterPro" id="IPR000225">
    <property type="entry name" value="Armadillo"/>
</dbReference>
<evidence type="ECO:0000313" key="4">
    <source>
        <dbReference type="Proteomes" id="UP000287033"/>
    </source>
</evidence>
<dbReference type="GO" id="GO:0045296">
    <property type="term" value="F:cadherin binding"/>
    <property type="evidence" value="ECO:0007669"/>
    <property type="project" value="InterPro"/>
</dbReference>
<name>A0A401TV80_CHIPU</name>
<dbReference type="AlphaFoldDB" id="A0A401TV80"/>